<protein>
    <recommendedName>
        <fullName evidence="2">Thioredoxin-like fold domain-containing protein</fullName>
    </recommendedName>
</protein>
<dbReference type="Gene3D" id="3.40.30.10">
    <property type="entry name" value="Glutaredoxin"/>
    <property type="match status" value="1"/>
</dbReference>
<dbReference type="EMBL" id="JAZGQO010000002">
    <property type="protein sequence ID" value="KAK6189904.1"/>
    <property type="molecule type" value="Genomic_DNA"/>
</dbReference>
<dbReference type="Proteomes" id="UP001347796">
    <property type="component" value="Unassembled WGS sequence"/>
</dbReference>
<proteinExistence type="predicted"/>
<evidence type="ECO:0000259" key="2">
    <source>
        <dbReference type="Pfam" id="PF13462"/>
    </source>
</evidence>
<reference evidence="3 4" key="1">
    <citation type="submission" date="2024-01" db="EMBL/GenBank/DDBJ databases">
        <title>The genome of the rayed Mediterranean limpet Patella caerulea (Linnaeus, 1758).</title>
        <authorList>
            <person name="Anh-Thu Weber A."/>
            <person name="Halstead-Nussloch G."/>
        </authorList>
    </citation>
    <scope>NUCLEOTIDE SEQUENCE [LARGE SCALE GENOMIC DNA]</scope>
    <source>
        <strain evidence="3">AATW-2023a</strain>
        <tissue evidence="3">Whole specimen</tissue>
    </source>
</reference>
<keyword evidence="1" id="KW-0732">Signal</keyword>
<name>A0AAN8PZA1_PATCE</name>
<keyword evidence="4" id="KW-1185">Reference proteome</keyword>
<gene>
    <name evidence="3" type="ORF">SNE40_001874</name>
</gene>
<feature type="signal peptide" evidence="1">
    <location>
        <begin position="1"/>
        <end position="16"/>
    </location>
</feature>
<evidence type="ECO:0000313" key="4">
    <source>
        <dbReference type="Proteomes" id="UP001347796"/>
    </source>
</evidence>
<dbReference type="CDD" id="cd02972">
    <property type="entry name" value="DsbA_family"/>
    <property type="match status" value="1"/>
</dbReference>
<accession>A0AAN8PZA1</accession>
<organism evidence="3 4">
    <name type="scientific">Patella caerulea</name>
    <name type="common">Rayed Mediterranean limpet</name>
    <dbReference type="NCBI Taxonomy" id="87958"/>
    <lineage>
        <taxon>Eukaryota</taxon>
        <taxon>Metazoa</taxon>
        <taxon>Spiralia</taxon>
        <taxon>Lophotrochozoa</taxon>
        <taxon>Mollusca</taxon>
        <taxon>Gastropoda</taxon>
        <taxon>Patellogastropoda</taxon>
        <taxon>Patelloidea</taxon>
        <taxon>Patellidae</taxon>
        <taxon>Patella</taxon>
    </lineage>
</organism>
<evidence type="ECO:0000256" key="1">
    <source>
        <dbReference type="SAM" id="SignalP"/>
    </source>
</evidence>
<dbReference type="SUPFAM" id="SSF52833">
    <property type="entry name" value="Thioredoxin-like"/>
    <property type="match status" value="1"/>
</dbReference>
<feature type="chain" id="PRO_5042910217" description="Thioredoxin-like fold domain-containing protein" evidence="1">
    <location>
        <begin position="17"/>
        <end position="254"/>
    </location>
</feature>
<feature type="domain" description="Thioredoxin-like fold" evidence="2">
    <location>
        <begin position="32"/>
        <end position="203"/>
    </location>
</feature>
<sequence length="254" mass="28048">MMKFLVAACLVSVVYGQIPIPSREVGYVYKNGSDSAPVHLDVFIDLICPDSKQALPTLLQVAEMYGPTQLQLTAHIFPLPYHRNSFYATKGAHAVAALTKDNMTFDWFNLVYKNMPVLVNSATNQFSEDHMKDVFSSLAGSMGLVPATFEPMLDDPNIEEDARVAWKYGCTRGVAATPTFFVNDVMVGATPTWTAAQWKQLIDPILNPSQKRLLFKSHRLSACAPNTKRCEYLPGKIECCTSGEACIPNVGCRC</sequence>
<dbReference type="InterPro" id="IPR036249">
    <property type="entry name" value="Thioredoxin-like_sf"/>
</dbReference>
<comment type="caution">
    <text evidence="3">The sequence shown here is derived from an EMBL/GenBank/DDBJ whole genome shotgun (WGS) entry which is preliminary data.</text>
</comment>
<dbReference type="AlphaFoldDB" id="A0AAN8PZA1"/>
<evidence type="ECO:0000313" key="3">
    <source>
        <dbReference type="EMBL" id="KAK6189904.1"/>
    </source>
</evidence>
<dbReference type="PANTHER" id="PTHR33875">
    <property type="entry name" value="OS09G0542200 PROTEIN"/>
    <property type="match status" value="1"/>
</dbReference>
<dbReference type="Pfam" id="PF13462">
    <property type="entry name" value="Thioredoxin_4"/>
    <property type="match status" value="1"/>
</dbReference>
<dbReference type="InterPro" id="IPR012336">
    <property type="entry name" value="Thioredoxin-like_fold"/>
</dbReference>
<dbReference type="PANTHER" id="PTHR33875:SF2">
    <property type="entry name" value="ACR183CP"/>
    <property type="match status" value="1"/>
</dbReference>